<organism evidence="5 6">
    <name type="scientific">Agaribacter marinus</name>
    <dbReference type="NCBI Taxonomy" id="1431249"/>
    <lineage>
        <taxon>Bacteria</taxon>
        <taxon>Pseudomonadati</taxon>
        <taxon>Pseudomonadota</taxon>
        <taxon>Gammaproteobacteria</taxon>
        <taxon>Alteromonadales</taxon>
        <taxon>Alteromonadaceae</taxon>
        <taxon>Agaribacter</taxon>
    </lineage>
</organism>
<proteinExistence type="inferred from homology"/>
<dbReference type="InterPro" id="IPR013785">
    <property type="entry name" value="Aldolase_TIM"/>
</dbReference>
<reference evidence="5" key="1">
    <citation type="journal article" date="2014" name="Int. J. Syst. Evol. Microbiol.">
        <title>Complete genome sequence of Corynebacterium casei LMG S-19264T (=DSM 44701T), isolated from a smear-ripened cheese.</title>
        <authorList>
            <consortium name="US DOE Joint Genome Institute (JGI-PGF)"/>
            <person name="Walter F."/>
            <person name="Albersmeier A."/>
            <person name="Kalinowski J."/>
            <person name="Ruckert C."/>
        </authorList>
    </citation>
    <scope>NUCLEOTIDE SEQUENCE</scope>
    <source>
        <strain evidence="5">NBRC 110023</strain>
    </source>
</reference>
<dbReference type="RefSeq" id="WP_284218302.1">
    <property type="nucleotide sequence ID" value="NZ_BSOT01000006.1"/>
</dbReference>
<evidence type="ECO:0000313" key="6">
    <source>
        <dbReference type="Proteomes" id="UP001156601"/>
    </source>
</evidence>
<evidence type="ECO:0000256" key="2">
    <source>
        <dbReference type="ARBA" id="ARBA00005979"/>
    </source>
</evidence>
<dbReference type="InterPro" id="IPR001155">
    <property type="entry name" value="OxRdtase_FMN_N"/>
</dbReference>
<dbReference type="PANTHER" id="PTHR22893:SF91">
    <property type="entry name" value="NADPH DEHYDROGENASE 2-RELATED"/>
    <property type="match status" value="1"/>
</dbReference>
<accession>A0AA37SXX8</accession>
<dbReference type="EMBL" id="BSOT01000006">
    <property type="protein sequence ID" value="GLR71968.1"/>
    <property type="molecule type" value="Genomic_DNA"/>
</dbReference>
<dbReference type="AlphaFoldDB" id="A0AA37SXX8"/>
<name>A0AA37SXX8_9ALTE</name>
<dbReference type="Proteomes" id="UP001156601">
    <property type="component" value="Unassembled WGS sequence"/>
</dbReference>
<dbReference type="GO" id="GO:0010181">
    <property type="term" value="F:FMN binding"/>
    <property type="evidence" value="ECO:0007669"/>
    <property type="project" value="InterPro"/>
</dbReference>
<gene>
    <name evidence="5" type="ORF">GCM10007852_28760</name>
</gene>
<dbReference type="GO" id="GO:0005829">
    <property type="term" value="C:cytosol"/>
    <property type="evidence" value="ECO:0007669"/>
    <property type="project" value="TreeGrafter"/>
</dbReference>
<feature type="domain" description="NADH:flavin oxidoreductase/NADH oxidase N-terminal" evidence="4">
    <location>
        <begin position="3"/>
        <end position="332"/>
    </location>
</feature>
<dbReference type="PANTHER" id="PTHR22893">
    <property type="entry name" value="NADH OXIDOREDUCTASE-RELATED"/>
    <property type="match status" value="1"/>
</dbReference>
<comment type="similarity">
    <text evidence="2">Belongs to the NADH:flavin oxidoreductase/NADH oxidase family.</text>
</comment>
<dbReference type="SUPFAM" id="SSF51395">
    <property type="entry name" value="FMN-linked oxidoreductases"/>
    <property type="match status" value="1"/>
</dbReference>
<reference evidence="5" key="2">
    <citation type="submission" date="2023-01" db="EMBL/GenBank/DDBJ databases">
        <title>Draft genome sequence of Agaribacter marinus strain NBRC 110023.</title>
        <authorList>
            <person name="Sun Q."/>
            <person name="Mori K."/>
        </authorList>
    </citation>
    <scope>NUCLEOTIDE SEQUENCE</scope>
    <source>
        <strain evidence="5">NBRC 110023</strain>
    </source>
</reference>
<evidence type="ECO:0000313" key="5">
    <source>
        <dbReference type="EMBL" id="GLR71968.1"/>
    </source>
</evidence>
<comment type="caution">
    <text evidence="5">The sequence shown here is derived from an EMBL/GenBank/DDBJ whole genome shotgun (WGS) entry which is preliminary data.</text>
</comment>
<evidence type="ECO:0000256" key="1">
    <source>
        <dbReference type="ARBA" id="ARBA00001917"/>
    </source>
</evidence>
<keyword evidence="6" id="KW-1185">Reference proteome</keyword>
<dbReference type="CDD" id="cd02933">
    <property type="entry name" value="OYE_like_FMN"/>
    <property type="match status" value="1"/>
</dbReference>
<dbReference type="Gene3D" id="3.20.20.70">
    <property type="entry name" value="Aldolase class I"/>
    <property type="match status" value="1"/>
</dbReference>
<keyword evidence="3" id="KW-0560">Oxidoreductase</keyword>
<dbReference type="FunFam" id="3.20.20.70:FF:000059">
    <property type="entry name" value="N-ethylmaleimide reductase, FMN-linked"/>
    <property type="match status" value="1"/>
</dbReference>
<comment type="cofactor">
    <cofactor evidence="1">
        <name>FMN</name>
        <dbReference type="ChEBI" id="CHEBI:58210"/>
    </cofactor>
</comment>
<sequence length="360" mass="40343">MNVFDPYQLGSLKLMNRVVMAPMTRNRAGKNGVANELMTEYYRQRASAGLIVTESSPISEEGIGYPYTPCIYNETQMHGWKNVVDAVHDQGGKIVIQLQHCGRISHPSLQKDNMPPLSPSEIKPSGSAVTYEGLQDFVSPKEMTKAEIKKAISQFGSAAKLAKDAGFDGIEVHGANGYLIDQFLRDGTNLRTDKYGGSVEKRMRFLNEVLDSVFLTWRPQQVGIRLTPENTFNSMFDSHPQKHFEYFVEQLNAKNIAYLHVLEGDMLTQEKLVDYHKLRVMFNGTYIANNGYSLNSANTSLREKHADLIAFGTPFIANPDLVHRFKHDIPLNEADHATFYGGGEKGYIDYSFSQINGGSE</sequence>
<dbReference type="Pfam" id="PF00724">
    <property type="entry name" value="Oxidored_FMN"/>
    <property type="match status" value="1"/>
</dbReference>
<dbReference type="InterPro" id="IPR045247">
    <property type="entry name" value="Oye-like"/>
</dbReference>
<evidence type="ECO:0000259" key="4">
    <source>
        <dbReference type="Pfam" id="PF00724"/>
    </source>
</evidence>
<dbReference type="GO" id="GO:0016628">
    <property type="term" value="F:oxidoreductase activity, acting on the CH-CH group of donors, NAD or NADP as acceptor"/>
    <property type="evidence" value="ECO:0007669"/>
    <property type="project" value="UniProtKB-ARBA"/>
</dbReference>
<evidence type="ECO:0000256" key="3">
    <source>
        <dbReference type="ARBA" id="ARBA00023002"/>
    </source>
</evidence>
<protein>
    <submittedName>
        <fullName evidence="5">Alkene reductase</fullName>
    </submittedName>
</protein>